<dbReference type="PANTHER" id="PTHR30154">
    <property type="entry name" value="LEUCINE-RESPONSIVE REGULATORY PROTEIN"/>
    <property type="match status" value="1"/>
</dbReference>
<dbReference type="InterPro" id="IPR011008">
    <property type="entry name" value="Dimeric_a/b-barrel"/>
</dbReference>
<evidence type="ECO:0000256" key="3">
    <source>
        <dbReference type="ARBA" id="ARBA00023163"/>
    </source>
</evidence>
<dbReference type="PRINTS" id="PR00033">
    <property type="entry name" value="HTHASNC"/>
</dbReference>
<dbReference type="InterPro" id="IPR019888">
    <property type="entry name" value="Tscrpt_reg_AsnC-like"/>
</dbReference>
<sequence>MLEDMDRRIVGALQVEGRASWRRIAEVLGEAERTVSRRGTLLLESGVVVVAGWHTPGAASIISVRSTPQTLKITASALARRPDTTFAYTLTGPVDCVTEIRTAPGALPALLYDDLPGTPGLVAMSTLPVMKYFRTGFQWQPDLISAEQVAALREFQPPPQSPDDPVTPLSSDDRAIVRALATDGRMSYDRLGRTVGVSEATARRRVEALRRAGTLTIRAVVEPQQLGLPVEAVMWIKASPGDVDTIGDALLSHSSVRYAAAIMGEYQVIADIILPSRQALHEFVTRSPALARARAVDTTLVITALKRSGVLAADLRSARAAPD</sequence>
<keyword evidence="1" id="KW-0805">Transcription regulation</keyword>
<dbReference type="Pfam" id="PF13404">
    <property type="entry name" value="HTH_AsnC-type"/>
    <property type="match status" value="2"/>
</dbReference>
<name>A0A918C5Z4_9ACTN</name>
<comment type="caution">
    <text evidence="5">The sequence shown here is derived from an EMBL/GenBank/DDBJ whole genome shotgun (WGS) entry which is preliminary data.</text>
</comment>
<evidence type="ECO:0000259" key="4">
    <source>
        <dbReference type="PROSITE" id="PS50956"/>
    </source>
</evidence>
<dbReference type="GO" id="GO:0043200">
    <property type="term" value="P:response to amino acid"/>
    <property type="evidence" value="ECO:0007669"/>
    <property type="project" value="TreeGrafter"/>
</dbReference>
<dbReference type="EMBL" id="BMSX01000005">
    <property type="protein sequence ID" value="GGR08600.1"/>
    <property type="molecule type" value="Genomic_DNA"/>
</dbReference>
<reference evidence="5" key="1">
    <citation type="journal article" date="2014" name="Int. J. Syst. Evol. Microbiol.">
        <title>Complete genome sequence of Corynebacterium casei LMG S-19264T (=DSM 44701T), isolated from a smear-ripened cheese.</title>
        <authorList>
            <consortium name="US DOE Joint Genome Institute (JGI-PGF)"/>
            <person name="Walter F."/>
            <person name="Albersmeier A."/>
            <person name="Kalinowski J."/>
            <person name="Ruckert C."/>
        </authorList>
    </citation>
    <scope>NUCLEOTIDE SEQUENCE</scope>
    <source>
        <strain evidence="5">JCM 4346</strain>
    </source>
</reference>
<dbReference type="InterPro" id="IPR036388">
    <property type="entry name" value="WH-like_DNA-bd_sf"/>
</dbReference>
<dbReference type="PANTHER" id="PTHR30154:SF34">
    <property type="entry name" value="TRANSCRIPTIONAL REGULATOR AZLB"/>
    <property type="match status" value="1"/>
</dbReference>
<dbReference type="SMART" id="SM00344">
    <property type="entry name" value="HTH_ASNC"/>
    <property type="match status" value="2"/>
</dbReference>
<protein>
    <submittedName>
        <fullName evidence="5">AsnC family transcriptional regulator</fullName>
    </submittedName>
</protein>
<reference evidence="5" key="2">
    <citation type="submission" date="2020-09" db="EMBL/GenBank/DDBJ databases">
        <authorList>
            <person name="Sun Q."/>
            <person name="Ohkuma M."/>
        </authorList>
    </citation>
    <scope>NUCLEOTIDE SEQUENCE</scope>
    <source>
        <strain evidence="5">JCM 4346</strain>
    </source>
</reference>
<dbReference type="InterPro" id="IPR000485">
    <property type="entry name" value="AsnC-type_HTH_dom"/>
</dbReference>
<dbReference type="PROSITE" id="PS50956">
    <property type="entry name" value="HTH_ASNC_2"/>
    <property type="match status" value="1"/>
</dbReference>
<evidence type="ECO:0000313" key="6">
    <source>
        <dbReference type="Proteomes" id="UP000658320"/>
    </source>
</evidence>
<accession>A0A918C5Z4</accession>
<dbReference type="InterPro" id="IPR019887">
    <property type="entry name" value="Tscrpt_reg_AsnC/Lrp_C"/>
</dbReference>
<evidence type="ECO:0000256" key="2">
    <source>
        <dbReference type="ARBA" id="ARBA00023125"/>
    </source>
</evidence>
<dbReference type="Proteomes" id="UP000658320">
    <property type="component" value="Unassembled WGS sequence"/>
</dbReference>
<keyword evidence="6" id="KW-1185">Reference proteome</keyword>
<dbReference type="SUPFAM" id="SSF46785">
    <property type="entry name" value="Winged helix' DNA-binding domain"/>
    <property type="match status" value="2"/>
</dbReference>
<keyword evidence="3" id="KW-0804">Transcription</keyword>
<dbReference type="GO" id="GO:0005829">
    <property type="term" value="C:cytosol"/>
    <property type="evidence" value="ECO:0007669"/>
    <property type="project" value="TreeGrafter"/>
</dbReference>
<evidence type="ECO:0000256" key="1">
    <source>
        <dbReference type="ARBA" id="ARBA00023015"/>
    </source>
</evidence>
<dbReference type="Gene3D" id="3.30.70.920">
    <property type="match status" value="1"/>
</dbReference>
<dbReference type="GO" id="GO:0043565">
    <property type="term" value="F:sequence-specific DNA binding"/>
    <property type="evidence" value="ECO:0007669"/>
    <property type="project" value="InterPro"/>
</dbReference>
<organism evidence="5 6">
    <name type="scientific">Streptomyces aurantiogriseus</name>
    <dbReference type="NCBI Taxonomy" id="66870"/>
    <lineage>
        <taxon>Bacteria</taxon>
        <taxon>Bacillati</taxon>
        <taxon>Actinomycetota</taxon>
        <taxon>Actinomycetes</taxon>
        <taxon>Kitasatosporales</taxon>
        <taxon>Streptomycetaceae</taxon>
        <taxon>Streptomyces</taxon>
    </lineage>
</organism>
<dbReference type="InterPro" id="IPR036390">
    <property type="entry name" value="WH_DNA-bd_sf"/>
</dbReference>
<evidence type="ECO:0000313" key="5">
    <source>
        <dbReference type="EMBL" id="GGR08600.1"/>
    </source>
</evidence>
<dbReference type="SUPFAM" id="SSF54909">
    <property type="entry name" value="Dimeric alpha+beta barrel"/>
    <property type="match status" value="1"/>
</dbReference>
<dbReference type="AlphaFoldDB" id="A0A918C5Z4"/>
<keyword evidence="2" id="KW-0238">DNA-binding</keyword>
<feature type="domain" description="HTH asnC-type" evidence="4">
    <location>
        <begin position="173"/>
        <end position="229"/>
    </location>
</feature>
<dbReference type="Gene3D" id="1.10.10.10">
    <property type="entry name" value="Winged helix-like DNA-binding domain superfamily/Winged helix DNA-binding domain"/>
    <property type="match status" value="2"/>
</dbReference>
<dbReference type="Pfam" id="PF01037">
    <property type="entry name" value="AsnC_trans_reg"/>
    <property type="match status" value="1"/>
</dbReference>
<gene>
    <name evidence="5" type="primary">asnC</name>
    <name evidence="5" type="ORF">GCM10010251_25270</name>
</gene>
<proteinExistence type="predicted"/>